<dbReference type="AlphaFoldDB" id="A0A7C8NL90"/>
<dbReference type="SUPFAM" id="SSF53774">
    <property type="entry name" value="Glutaminase/Asparaginase"/>
    <property type="match status" value="1"/>
</dbReference>
<dbReference type="InterPro" id="IPR036152">
    <property type="entry name" value="Asp/glu_Ase-like_sf"/>
</dbReference>
<evidence type="ECO:0000259" key="7">
    <source>
        <dbReference type="Pfam" id="PF00710"/>
    </source>
</evidence>
<dbReference type="Pfam" id="PF17763">
    <property type="entry name" value="Asparaginase_C"/>
    <property type="match status" value="1"/>
</dbReference>
<dbReference type="SUPFAM" id="SSF48403">
    <property type="entry name" value="Ankyrin repeat"/>
    <property type="match status" value="1"/>
</dbReference>
<comment type="caution">
    <text evidence="9">The sequence shown here is derived from an EMBL/GenBank/DDBJ whole genome shotgun (WGS) entry which is preliminary data.</text>
</comment>
<dbReference type="InterPro" id="IPR027473">
    <property type="entry name" value="L-asparaginase_C"/>
</dbReference>
<dbReference type="Gene3D" id="1.25.40.20">
    <property type="entry name" value="Ankyrin repeat-containing domain"/>
    <property type="match status" value="1"/>
</dbReference>
<dbReference type="InterPro" id="IPR037152">
    <property type="entry name" value="L-asparaginase_N_sf"/>
</dbReference>
<dbReference type="PANTHER" id="PTHR11707:SF28">
    <property type="entry name" value="60 KDA LYSOPHOSPHOLIPASE"/>
    <property type="match status" value="1"/>
</dbReference>
<keyword evidence="4 6" id="KW-0040">ANK repeat</keyword>
<dbReference type="Gene3D" id="3.40.50.1170">
    <property type="entry name" value="L-asparaginase, N-terminal domain"/>
    <property type="match status" value="1"/>
</dbReference>
<dbReference type="EMBL" id="WIQZ01000249">
    <property type="protein sequence ID" value="KAF3118528.1"/>
    <property type="molecule type" value="Genomic_DNA"/>
</dbReference>
<dbReference type="FunFam" id="3.40.50.1170:FF:000003">
    <property type="entry name" value="60 kDa lysophospholipase"/>
    <property type="match status" value="1"/>
</dbReference>
<dbReference type="PRINTS" id="PR00139">
    <property type="entry name" value="ASNGLNASE"/>
</dbReference>
<accession>A0A7C8NL90</accession>
<dbReference type="InterPro" id="IPR040919">
    <property type="entry name" value="Asparaginase_C"/>
</dbReference>
<keyword evidence="3" id="KW-0378">Hydrolase</keyword>
<sequence>MVTAKMRRESFIEYEEAVAESRVLIIMTGGTICMRRSPDGYIPAEGFLDSCLAIRPSFNDNSPMKELVARTDTGEEKVLKSLRTPLTSYRKKIRYCVLEFNPLLDSSSINAKGWKKIAFTIYNNYKEFDAFLVLHGTDSLAYTSSALSFMLQNLGKPVILTGSQTPMTELQNDATDNLLGSLLIAGHFMIPEVCLFFNHELYRGNRATKVNATAFAAFQSPNFPPLATVGINTTARWDLITRPNVIEKFRVEENLDAQVACLRIFPGILPEMVEGVLNLKNLKGLVLETFGAGNLPEDERLLQVLGEACRRGIIIVNVTQCLTGTVSPLYAPGTALGRAGVVFGHDLTSEAALTKLIWLLGKNLTDTQIRFQMSHSLRGELTEQSQTLFEHPGLTPKMESISRLGYAIRDGDLDEIERVLVAQEGWLLNEVDYAGRTPLVSNVQFSLESSPCDSTSVSMASSRDCSCDRASVSATCDRKCVDMVVPFSNREDVHHAAIQSNSQVLRHLLSRGASVHIRNRENHTPLYLAADAGYPENVKLLREAGAHLHPDEVELAEMLKRKAIRSSTSSMSSSPVGDSSANSINIATPASTDNSSVAAATAAAVTLMVPDGHQKHAGGGGAGGSTIHNASLGNGIDNEAVECWSLAGV</sequence>
<dbReference type="PANTHER" id="PTHR11707">
    <property type="entry name" value="L-ASPARAGINASE"/>
    <property type="match status" value="1"/>
</dbReference>
<dbReference type="GO" id="GO:0009066">
    <property type="term" value="P:aspartate family amino acid metabolic process"/>
    <property type="evidence" value="ECO:0007669"/>
    <property type="project" value="UniProtKB-ARBA"/>
</dbReference>
<evidence type="ECO:0000313" key="10">
    <source>
        <dbReference type="Proteomes" id="UP000480548"/>
    </source>
</evidence>
<dbReference type="CDD" id="cd08963">
    <property type="entry name" value="L-asparaginase_I"/>
    <property type="match status" value="1"/>
</dbReference>
<dbReference type="SMART" id="SM00248">
    <property type="entry name" value="ANK"/>
    <property type="match status" value="2"/>
</dbReference>
<dbReference type="InterPro" id="IPR002110">
    <property type="entry name" value="Ankyrin_rpt"/>
</dbReference>
<dbReference type="InterPro" id="IPR036770">
    <property type="entry name" value="Ankyrin_rpt-contain_sf"/>
</dbReference>
<dbReference type="PROSITE" id="PS50297">
    <property type="entry name" value="ANK_REP_REGION"/>
    <property type="match status" value="2"/>
</dbReference>
<proteinExistence type="inferred from homology"/>
<organism evidence="9 10">
    <name type="scientific">Orbilia oligospora</name>
    <name type="common">Nematode-trapping fungus</name>
    <name type="synonym">Arthrobotrys oligospora</name>
    <dbReference type="NCBI Taxonomy" id="2813651"/>
    <lineage>
        <taxon>Eukaryota</taxon>
        <taxon>Fungi</taxon>
        <taxon>Dikarya</taxon>
        <taxon>Ascomycota</taxon>
        <taxon>Pezizomycotina</taxon>
        <taxon>Orbiliomycetes</taxon>
        <taxon>Orbiliales</taxon>
        <taxon>Orbiliaceae</taxon>
        <taxon>Orbilia</taxon>
    </lineage>
</organism>
<dbReference type="Pfam" id="PF00710">
    <property type="entry name" value="Asparaginase"/>
    <property type="match status" value="1"/>
</dbReference>
<dbReference type="PIRSF" id="PIRSF001220">
    <property type="entry name" value="L-ASNase_gatD"/>
    <property type="match status" value="1"/>
</dbReference>
<evidence type="ECO:0000256" key="3">
    <source>
        <dbReference type="ARBA" id="ARBA00022801"/>
    </source>
</evidence>
<dbReference type="PROSITE" id="PS50088">
    <property type="entry name" value="ANK_REPEAT"/>
    <property type="match status" value="2"/>
</dbReference>
<dbReference type="SMART" id="SM00870">
    <property type="entry name" value="Asparaginase"/>
    <property type="match status" value="1"/>
</dbReference>
<evidence type="ECO:0000256" key="6">
    <source>
        <dbReference type="PROSITE-ProRule" id="PRU00023"/>
    </source>
</evidence>
<dbReference type="PIRSF" id="PIRSF500176">
    <property type="entry name" value="L_ASNase"/>
    <property type="match status" value="1"/>
</dbReference>
<evidence type="ECO:0000313" key="9">
    <source>
        <dbReference type="EMBL" id="KAF3118528.1"/>
    </source>
</evidence>
<evidence type="ECO:0000256" key="4">
    <source>
        <dbReference type="ARBA" id="ARBA00023043"/>
    </source>
</evidence>
<feature type="domain" description="L-asparaginase N-terminal" evidence="7">
    <location>
        <begin position="22"/>
        <end position="238"/>
    </location>
</feature>
<name>A0A7C8NL90_ORBOL</name>
<feature type="repeat" description="ANK" evidence="6">
    <location>
        <begin position="488"/>
        <end position="520"/>
    </location>
</feature>
<dbReference type="Pfam" id="PF12796">
    <property type="entry name" value="Ank_2"/>
    <property type="match status" value="1"/>
</dbReference>
<gene>
    <name evidence="9" type="ORF">TWF703_004949</name>
</gene>
<dbReference type="InterPro" id="IPR006034">
    <property type="entry name" value="Asparaginase/glutaminase-like"/>
</dbReference>
<feature type="repeat" description="ANK" evidence="6">
    <location>
        <begin position="521"/>
        <end position="553"/>
    </location>
</feature>
<dbReference type="PROSITE" id="PS51732">
    <property type="entry name" value="ASN_GLN_ASE_3"/>
    <property type="match status" value="1"/>
</dbReference>
<evidence type="ECO:0000256" key="2">
    <source>
        <dbReference type="ARBA" id="ARBA00022737"/>
    </source>
</evidence>
<dbReference type="Proteomes" id="UP000480548">
    <property type="component" value="Unassembled WGS sequence"/>
</dbReference>
<dbReference type="InterPro" id="IPR041725">
    <property type="entry name" value="L-asparaginase_I"/>
</dbReference>
<reference evidence="9 10" key="1">
    <citation type="submission" date="2019-06" db="EMBL/GenBank/DDBJ databases">
        <authorList>
            <person name="Palmer J.M."/>
        </authorList>
    </citation>
    <scope>NUCLEOTIDE SEQUENCE [LARGE SCALE GENOMIC DNA]</scope>
    <source>
        <strain evidence="9 10">TWF703</strain>
    </source>
</reference>
<dbReference type="FunFam" id="3.40.50.40:FF:000001">
    <property type="entry name" value="L-asparaginase 1"/>
    <property type="match status" value="1"/>
</dbReference>
<feature type="domain" description="Asparaginase/glutaminase C-terminal" evidence="8">
    <location>
        <begin position="258"/>
        <end position="370"/>
    </location>
</feature>
<protein>
    <recommendedName>
        <fullName evidence="1">asparaginase</fullName>
        <ecNumber evidence="1">3.5.1.1</ecNumber>
    </recommendedName>
</protein>
<dbReference type="InterPro" id="IPR027474">
    <property type="entry name" value="L-asparaginase_N"/>
</dbReference>
<evidence type="ECO:0000256" key="1">
    <source>
        <dbReference type="ARBA" id="ARBA00012920"/>
    </source>
</evidence>
<comment type="similarity">
    <text evidence="5">In the N-terminal section; belongs to the asparaginase 1 family.</text>
</comment>
<keyword evidence="2" id="KW-0677">Repeat</keyword>
<dbReference type="SFLD" id="SFLDS00057">
    <property type="entry name" value="Glutaminase/Asparaginase"/>
    <property type="match status" value="1"/>
</dbReference>
<evidence type="ECO:0000256" key="5">
    <source>
        <dbReference type="ARBA" id="ARBA00061199"/>
    </source>
</evidence>
<dbReference type="Gene3D" id="3.40.50.40">
    <property type="match status" value="1"/>
</dbReference>
<dbReference type="GO" id="GO:0004067">
    <property type="term" value="F:asparaginase activity"/>
    <property type="evidence" value="ECO:0007669"/>
    <property type="project" value="UniProtKB-UniRule"/>
</dbReference>
<evidence type="ECO:0000259" key="8">
    <source>
        <dbReference type="Pfam" id="PF17763"/>
    </source>
</evidence>
<dbReference type="EC" id="3.5.1.1" evidence="1"/>